<dbReference type="InterPro" id="IPR050259">
    <property type="entry name" value="SDR"/>
</dbReference>
<dbReference type="RefSeq" id="WP_073245557.1">
    <property type="nucleotide sequence ID" value="NZ_CANMVM010000004.1"/>
</dbReference>
<proteinExistence type="inferred from homology"/>
<dbReference type="CDD" id="cd05233">
    <property type="entry name" value="SDR_c"/>
    <property type="match status" value="1"/>
</dbReference>
<evidence type="ECO:0000256" key="1">
    <source>
        <dbReference type="ARBA" id="ARBA00006484"/>
    </source>
</evidence>
<dbReference type="PANTHER" id="PTHR42879:SF2">
    <property type="entry name" value="3-OXOACYL-[ACYL-CARRIER-PROTEIN] REDUCTASE FABG"/>
    <property type="match status" value="1"/>
</dbReference>
<dbReference type="InterPro" id="IPR002347">
    <property type="entry name" value="SDR_fam"/>
</dbReference>
<accession>A0A1M6SA43</accession>
<dbReference type="NCBIfam" id="NF009466">
    <property type="entry name" value="PRK12826.1-2"/>
    <property type="match status" value="1"/>
</dbReference>
<reference evidence="3" key="1">
    <citation type="submission" date="2016-11" db="EMBL/GenBank/DDBJ databases">
        <authorList>
            <person name="Varghese N."/>
            <person name="Submissions S."/>
        </authorList>
    </citation>
    <scope>NUCLEOTIDE SEQUENCE [LARGE SCALE GENOMIC DNA]</scope>
    <source>
        <strain evidence="3">DSM 16478</strain>
    </source>
</reference>
<dbReference type="InterPro" id="IPR020904">
    <property type="entry name" value="Sc_DH/Rdtase_CS"/>
</dbReference>
<dbReference type="PROSITE" id="PS00061">
    <property type="entry name" value="ADH_SHORT"/>
    <property type="match status" value="1"/>
</dbReference>
<name>A0A1M6SA43_9FLAO</name>
<dbReference type="SUPFAM" id="SSF51735">
    <property type="entry name" value="NAD(P)-binding Rossmann-fold domains"/>
    <property type="match status" value="1"/>
</dbReference>
<protein>
    <submittedName>
        <fullName evidence="2">NAD(P)-dependent dehydrogenase, short-chain alcohol dehydrogenase family</fullName>
    </submittedName>
</protein>
<keyword evidence="3" id="KW-1185">Reference proteome</keyword>
<evidence type="ECO:0000313" key="2">
    <source>
        <dbReference type="EMBL" id="SHK41652.1"/>
    </source>
</evidence>
<dbReference type="PRINTS" id="PR00081">
    <property type="entry name" value="GDHRDH"/>
</dbReference>
<dbReference type="STRING" id="228958.SAMN04488007_3018"/>
<dbReference type="Proteomes" id="UP000184314">
    <property type="component" value="Unassembled WGS sequence"/>
</dbReference>
<dbReference type="InterPro" id="IPR036291">
    <property type="entry name" value="NAD(P)-bd_dom_sf"/>
</dbReference>
<dbReference type="FunFam" id="3.40.50.720:FF:000084">
    <property type="entry name" value="Short-chain dehydrogenase reductase"/>
    <property type="match status" value="1"/>
</dbReference>
<gene>
    <name evidence="2" type="ORF">SAMN04488007_3018</name>
</gene>
<dbReference type="EMBL" id="FQZX01000002">
    <property type="protein sequence ID" value="SHK41652.1"/>
    <property type="molecule type" value="Genomic_DNA"/>
</dbReference>
<dbReference type="GO" id="GO:0032787">
    <property type="term" value="P:monocarboxylic acid metabolic process"/>
    <property type="evidence" value="ECO:0007669"/>
    <property type="project" value="UniProtKB-ARBA"/>
</dbReference>
<dbReference type="NCBIfam" id="NF005559">
    <property type="entry name" value="PRK07231.1"/>
    <property type="match status" value="1"/>
</dbReference>
<comment type="similarity">
    <text evidence="1">Belongs to the short-chain dehydrogenases/reductases (SDR) family.</text>
</comment>
<dbReference type="AlphaFoldDB" id="A0A1M6SA43"/>
<dbReference type="Gene3D" id="3.40.50.720">
    <property type="entry name" value="NAD(P)-binding Rossmann-like Domain"/>
    <property type="match status" value="1"/>
</dbReference>
<dbReference type="PANTHER" id="PTHR42879">
    <property type="entry name" value="3-OXOACYL-(ACYL-CARRIER-PROTEIN) REDUCTASE"/>
    <property type="match status" value="1"/>
</dbReference>
<dbReference type="Pfam" id="PF13561">
    <property type="entry name" value="adh_short_C2"/>
    <property type="match status" value="1"/>
</dbReference>
<dbReference type="PRINTS" id="PR00080">
    <property type="entry name" value="SDRFAMILY"/>
</dbReference>
<evidence type="ECO:0000313" key="3">
    <source>
        <dbReference type="Proteomes" id="UP000184314"/>
    </source>
</evidence>
<dbReference type="OrthoDB" id="9788235at2"/>
<organism evidence="2 3">
    <name type="scientific">Maribacter aquivivus</name>
    <dbReference type="NCBI Taxonomy" id="228958"/>
    <lineage>
        <taxon>Bacteria</taxon>
        <taxon>Pseudomonadati</taxon>
        <taxon>Bacteroidota</taxon>
        <taxon>Flavobacteriia</taxon>
        <taxon>Flavobacteriales</taxon>
        <taxon>Flavobacteriaceae</taxon>
        <taxon>Maribacter</taxon>
    </lineage>
</organism>
<sequence>MNLKDKVVIITGAGSGIGAAAAKLLGERNATVVVSDINLSNAEKVAAEIIKNGGIASAIKTDVTKFEEVEALIAQTVSKYDRVDVIVNNAGIGGKHQLKTAEHTHDDWHNVIAVNQTGVFYCMQAALKQMMKQGHGTIVNVASLAGLKASGNNLSYSASKFAVVGMTKSAALEYGSKNIRINAVCPGYTHSALLDQLLTVRPDMGDLLKRLIPMKRFGEANEIAEGICFLASDNSKFMTGQTLTLDGGTSL</sequence>